<dbReference type="SUPFAM" id="SSF54001">
    <property type="entry name" value="Cysteine proteinases"/>
    <property type="match status" value="1"/>
</dbReference>
<dbReference type="CDD" id="cd22744">
    <property type="entry name" value="OTU"/>
    <property type="match status" value="1"/>
</dbReference>
<reference evidence="1" key="1">
    <citation type="submission" date="2020-04" db="EMBL/GenBank/DDBJ databases">
        <authorList>
            <person name="Alioto T."/>
            <person name="Alioto T."/>
            <person name="Gomez Garrido J."/>
        </authorList>
    </citation>
    <scope>NUCLEOTIDE SEQUENCE</scope>
    <source>
        <strain evidence="1">A484AB</strain>
    </source>
</reference>
<dbReference type="InterPro" id="IPR003323">
    <property type="entry name" value="OTU_dom"/>
</dbReference>
<keyword evidence="2" id="KW-1185">Reference proteome</keyword>
<name>A0A7D9JGV4_PARCT</name>
<sequence length="535" mass="61590">MLDNCCSWRNKIHEVFREETRVLLDLFHVTQRITKKSHPFQANCKHECAMVFRHIDDRGEKCQKETPPKEILIENVDSFTEKWKHISESSAVPLFRDSFEKEVANIRKHIELGCLSNIPPRYTTIINERLHEKINKFFARAKMGPELAFALLTVFFYAWNSQQKNKIGIPIVEPLSLPTNIKTDSTFRIQRKEQFGIGVKAYVHVSNNSQHQQETLDDQSNDSFSKLLERAMSMLHLHNVIKTCSNDGSDLNWQDLFFHNEILKYIYCGSVNPNIEQQANNCTDKQSNTKLINIAACFRMKFIPMSKEGNCLFNAVAFSISQHFLHGTGEYYNYLGIKSTSDVDLIPQRLQSTMTNELKTNREKCMPFLQSMNDKEYDDMVERFDRPGVFARDMGDLMVKALANVLKTHLILLTSYHVITLTPNKFNKVGDKIFITFSPDGPGHYDTLQELETTQEDEKNATEKENKCTCGMNRKALKSKENCKDSKMESGRTYSSCCPCLRAKKVCAELCKCKECSNPFGMKILVEKSGKPKTR</sequence>
<evidence type="ECO:0000313" key="2">
    <source>
        <dbReference type="Proteomes" id="UP001152795"/>
    </source>
</evidence>
<dbReference type="Proteomes" id="UP001152795">
    <property type="component" value="Unassembled WGS sequence"/>
</dbReference>
<dbReference type="AlphaFoldDB" id="A0A7D9JGV4"/>
<dbReference type="OrthoDB" id="5973654at2759"/>
<organism evidence="1 2">
    <name type="scientific">Paramuricea clavata</name>
    <name type="common">Red gorgonian</name>
    <name type="synonym">Violescent sea-whip</name>
    <dbReference type="NCBI Taxonomy" id="317549"/>
    <lineage>
        <taxon>Eukaryota</taxon>
        <taxon>Metazoa</taxon>
        <taxon>Cnidaria</taxon>
        <taxon>Anthozoa</taxon>
        <taxon>Octocorallia</taxon>
        <taxon>Malacalcyonacea</taxon>
        <taxon>Plexauridae</taxon>
        <taxon>Paramuricea</taxon>
    </lineage>
</organism>
<proteinExistence type="predicted"/>
<gene>
    <name evidence="1" type="ORF">PACLA_8A015079</name>
</gene>
<evidence type="ECO:0000313" key="1">
    <source>
        <dbReference type="EMBL" id="CAB4029280.1"/>
    </source>
</evidence>
<dbReference type="InterPro" id="IPR038765">
    <property type="entry name" value="Papain-like_cys_pep_sf"/>
</dbReference>
<protein>
    <submittedName>
        <fullName evidence="1">Uncharacterized protein</fullName>
    </submittedName>
</protein>
<dbReference type="Gene3D" id="3.90.70.80">
    <property type="match status" value="1"/>
</dbReference>
<comment type="caution">
    <text evidence="1">The sequence shown here is derived from an EMBL/GenBank/DDBJ whole genome shotgun (WGS) entry which is preliminary data.</text>
</comment>
<accession>A0A7D9JGV4</accession>
<dbReference type="PROSITE" id="PS50802">
    <property type="entry name" value="OTU"/>
    <property type="match status" value="1"/>
</dbReference>
<dbReference type="EMBL" id="CACRXK020016062">
    <property type="protein sequence ID" value="CAB4029280.1"/>
    <property type="molecule type" value="Genomic_DNA"/>
</dbReference>